<dbReference type="GO" id="GO:0003676">
    <property type="term" value="F:nucleic acid binding"/>
    <property type="evidence" value="ECO:0007669"/>
    <property type="project" value="InterPro"/>
</dbReference>
<evidence type="ECO:0000256" key="3">
    <source>
        <dbReference type="ARBA" id="ARBA00022722"/>
    </source>
</evidence>
<feature type="domain" description="DDH" evidence="6">
    <location>
        <begin position="82"/>
        <end position="212"/>
    </location>
</feature>
<feature type="domain" description="DHHA1" evidence="7">
    <location>
        <begin position="373"/>
        <end position="453"/>
    </location>
</feature>
<dbReference type="EMBL" id="MFAE01000008">
    <property type="protein sequence ID" value="OGD67143.1"/>
    <property type="molecule type" value="Genomic_DNA"/>
</dbReference>
<dbReference type="InterPro" id="IPR004610">
    <property type="entry name" value="RecJ"/>
</dbReference>
<evidence type="ECO:0000259" key="6">
    <source>
        <dbReference type="Pfam" id="PF01368"/>
    </source>
</evidence>
<evidence type="ECO:0000259" key="8">
    <source>
        <dbReference type="Pfam" id="PF17768"/>
    </source>
</evidence>
<keyword evidence="4" id="KW-0378">Hydrolase</keyword>
<dbReference type="STRING" id="1797582.A2442_01970"/>
<dbReference type="Gene3D" id="3.90.1640.30">
    <property type="match status" value="1"/>
</dbReference>
<dbReference type="NCBIfam" id="TIGR00644">
    <property type="entry name" value="recJ"/>
    <property type="match status" value="1"/>
</dbReference>
<comment type="similarity">
    <text evidence="1">Belongs to the RecJ family.</text>
</comment>
<reference evidence="9 10" key="1">
    <citation type="journal article" date="2016" name="Nat. Commun.">
        <title>Thousands of microbial genomes shed light on interconnected biogeochemical processes in an aquifer system.</title>
        <authorList>
            <person name="Anantharaman K."/>
            <person name="Brown C.T."/>
            <person name="Hug L.A."/>
            <person name="Sharon I."/>
            <person name="Castelle C.J."/>
            <person name="Probst A.J."/>
            <person name="Thomas B.C."/>
            <person name="Singh A."/>
            <person name="Wilkins M.J."/>
            <person name="Karaoz U."/>
            <person name="Brodie E.L."/>
            <person name="Williams K.H."/>
            <person name="Hubbard S.S."/>
            <person name="Banfield J.F."/>
        </authorList>
    </citation>
    <scope>NUCLEOTIDE SEQUENCE [LARGE SCALE GENOMIC DNA]</scope>
</reference>
<feature type="domain" description="RecJ OB" evidence="8">
    <location>
        <begin position="480"/>
        <end position="589"/>
    </location>
</feature>
<dbReference type="Proteomes" id="UP000179003">
    <property type="component" value="Unassembled WGS sequence"/>
</dbReference>
<evidence type="ECO:0000256" key="5">
    <source>
        <dbReference type="ARBA" id="ARBA00022839"/>
    </source>
</evidence>
<evidence type="ECO:0000313" key="10">
    <source>
        <dbReference type="Proteomes" id="UP000179003"/>
    </source>
</evidence>
<protein>
    <recommendedName>
        <fullName evidence="2">Single-stranded-DNA-specific exonuclease RecJ</fullName>
    </recommendedName>
</protein>
<dbReference type="GO" id="GO:0006281">
    <property type="term" value="P:DNA repair"/>
    <property type="evidence" value="ECO:0007669"/>
    <property type="project" value="InterPro"/>
</dbReference>
<dbReference type="InterPro" id="IPR003156">
    <property type="entry name" value="DHHA1_dom"/>
</dbReference>
<dbReference type="Pfam" id="PF02272">
    <property type="entry name" value="DHHA1"/>
    <property type="match status" value="1"/>
</dbReference>
<dbReference type="PANTHER" id="PTHR30255:SF2">
    <property type="entry name" value="SINGLE-STRANDED-DNA-SPECIFIC EXONUCLEASE RECJ"/>
    <property type="match status" value="1"/>
</dbReference>
<dbReference type="InterPro" id="IPR041122">
    <property type="entry name" value="RecJ_OB"/>
</dbReference>
<evidence type="ECO:0000256" key="4">
    <source>
        <dbReference type="ARBA" id="ARBA00022801"/>
    </source>
</evidence>
<dbReference type="InterPro" id="IPR001667">
    <property type="entry name" value="DDH_dom"/>
</dbReference>
<name>A0A1F5EIF5_9BACT</name>
<keyword evidence="5 9" id="KW-0269">Exonuclease</keyword>
<dbReference type="AlphaFoldDB" id="A0A1F5EIF5"/>
<evidence type="ECO:0000256" key="1">
    <source>
        <dbReference type="ARBA" id="ARBA00005915"/>
    </source>
</evidence>
<evidence type="ECO:0000256" key="2">
    <source>
        <dbReference type="ARBA" id="ARBA00019841"/>
    </source>
</evidence>
<comment type="caution">
    <text evidence="9">The sequence shown here is derived from an EMBL/GenBank/DDBJ whole genome shotgun (WGS) entry which is preliminary data.</text>
</comment>
<accession>A0A1F5EIF5</accession>
<dbReference type="Gene3D" id="3.10.310.30">
    <property type="match status" value="1"/>
</dbReference>
<dbReference type="InterPro" id="IPR038763">
    <property type="entry name" value="DHH_sf"/>
</dbReference>
<dbReference type="PANTHER" id="PTHR30255">
    <property type="entry name" value="SINGLE-STRANDED-DNA-SPECIFIC EXONUCLEASE RECJ"/>
    <property type="match status" value="1"/>
</dbReference>
<dbReference type="Pfam" id="PF01368">
    <property type="entry name" value="DHH"/>
    <property type="match status" value="1"/>
</dbReference>
<keyword evidence="3" id="KW-0540">Nuclease</keyword>
<evidence type="ECO:0000313" key="9">
    <source>
        <dbReference type="EMBL" id="OGD67143.1"/>
    </source>
</evidence>
<evidence type="ECO:0000259" key="7">
    <source>
        <dbReference type="Pfam" id="PF02272"/>
    </source>
</evidence>
<dbReference type="SUPFAM" id="SSF64182">
    <property type="entry name" value="DHH phosphoesterases"/>
    <property type="match status" value="1"/>
</dbReference>
<dbReference type="Pfam" id="PF17768">
    <property type="entry name" value="RecJ_OB"/>
    <property type="match status" value="1"/>
</dbReference>
<sequence>MQKKDIKFTLRDSNLPEEVKKEFNVYSELLGLLLYYRGIETREKAEKFLKPDYYRDTHDPFLMKDMGKAVERILKAIEQKEKIIIYSDYDADGIPGAVVLHDFFKKINYENFENYIPHRHDEGYGLNKEAIKKFSKNGASLIITIDCGISDSKEVKEAQKMGVDVIVTDHHIVGENLPPAFAVLNPKQKDCNYPDDVLAGAGVAFKLVQALITKGSEGGLSSGSEADRGEASGRTFLIKKGWEKWLLDMVGLATISDMVPLTDENRVFSYFGMQVLRKSPRYGLMHLLSHLKIDQKTLTEDDLSFMITPRINVASRIDNPDKAFRLLSTDDEVEAREMSLYLDTINAKRKTMVAVMVKEAIKKLKEREEKDLIVVGNPQWNPGLLGLIANSLAEKYKKTAFVWGRGGDGSIKGSCRSCGIVDVFELMSSVEKGVFSDIGGHKMAGGFSVSKEGIHILEEKLLEVYKKDDNLNVDVNLVADKKIFMDDVSWDTYKIVDQLAPFGTGNEKPLFFLEGVKIFNVKIFGKQNNHLGLDFRKKSGQIISAIKFFADEISAGETSFKKGDKINILVNLEKSTFRNVNELRLRIVDFV</sequence>
<dbReference type="GO" id="GO:0008409">
    <property type="term" value="F:5'-3' exonuclease activity"/>
    <property type="evidence" value="ECO:0007669"/>
    <property type="project" value="InterPro"/>
</dbReference>
<gene>
    <name evidence="9" type="ORF">A2442_01970</name>
</gene>
<dbReference type="GO" id="GO:0006310">
    <property type="term" value="P:DNA recombination"/>
    <property type="evidence" value="ECO:0007669"/>
    <property type="project" value="InterPro"/>
</dbReference>
<dbReference type="InterPro" id="IPR051673">
    <property type="entry name" value="SSDNA_exonuclease_RecJ"/>
</dbReference>
<organism evidence="9 10">
    <name type="scientific">Candidatus Campbellbacteria bacterium RIFOXYC2_FULL_35_25</name>
    <dbReference type="NCBI Taxonomy" id="1797582"/>
    <lineage>
        <taxon>Bacteria</taxon>
        <taxon>Candidatus Campbelliibacteriota</taxon>
    </lineage>
</organism>
<proteinExistence type="inferred from homology"/>